<keyword evidence="6" id="KW-1133">Transmembrane helix</keyword>
<comment type="caution">
    <text evidence="7">The sequence shown here is derived from an EMBL/GenBank/DDBJ whole genome shotgun (WGS) entry which is preliminary data.</text>
</comment>
<sequence length="325" mass="36592">MAVKAAPPPTHSTPSAIKQFSNFTRTGAGLEKTLRLIQALATIVIETSIDNETVTTWSTAKSQLALTRRFFRFFNFLDCFERVFALLGSSSSTSAADGFPTTLIELGRWTCLGLYFVLEDCTILHAMNVYPVYWNKPVIVEAYKFWFYALALSIVGALWGLLFASGSTSTSSSAGKVQKDEKGGSTKERKVGSSGPLVKRIVVDGCDLLIPGVFLGWIQASEVVVGMAMVCFPCIATRLVRGTAWFLGGEYEQYLRVRDELRELERRVEELNQFEKPSVEEDSRSLKDRIDQLHRKRNANRKRYHRSFYTNIQCIYPESIKSTLF</sequence>
<keyword evidence="6" id="KW-0812">Transmembrane</keyword>
<feature type="compositionally biased region" description="Basic and acidic residues" evidence="5">
    <location>
        <begin position="177"/>
        <end position="191"/>
    </location>
</feature>
<dbReference type="AlphaFoldDB" id="A0A8H4H8K0"/>
<dbReference type="PANTHER" id="PTHR12652">
    <property type="entry name" value="PEROXISOMAL BIOGENESIS FACTOR 11"/>
    <property type="match status" value="1"/>
</dbReference>
<name>A0A8H4H8K0_9EURO</name>
<dbReference type="Proteomes" id="UP000653565">
    <property type="component" value="Unassembled WGS sequence"/>
</dbReference>
<keyword evidence="2 6" id="KW-0472">Membrane</keyword>
<comment type="subcellular location">
    <subcellularLocation>
        <location evidence="4">Peroxisome membrane</location>
    </subcellularLocation>
</comment>
<accession>A0A8H4H8K0</accession>
<dbReference type="PANTHER" id="PTHR12652:SF23">
    <property type="entry name" value="MICROBODY (PEROXISOME) PROLIFERATION PROTEIN PEROXIN 11B (EUROFUNG)"/>
    <property type="match status" value="1"/>
</dbReference>
<evidence type="ECO:0000313" key="8">
    <source>
        <dbReference type="Proteomes" id="UP000653565"/>
    </source>
</evidence>
<evidence type="ECO:0000313" key="7">
    <source>
        <dbReference type="EMBL" id="KAF4237482.1"/>
    </source>
</evidence>
<reference evidence="7" key="2">
    <citation type="submission" date="2020-04" db="EMBL/GenBank/DDBJ databases">
        <authorList>
            <person name="Santos R.A.C."/>
            <person name="Steenwyk J.L."/>
            <person name="Rivero-Menendez O."/>
            <person name="Mead M.E."/>
            <person name="Silva L.P."/>
            <person name="Bastos R.W."/>
            <person name="Alastruey-Izquierdo A."/>
            <person name="Goldman G.H."/>
            <person name="Rokas A."/>
        </authorList>
    </citation>
    <scope>NUCLEOTIDE SEQUENCE</scope>
    <source>
        <strain evidence="7">CNM-CM6805</strain>
    </source>
</reference>
<evidence type="ECO:0000256" key="4">
    <source>
        <dbReference type="ARBA" id="ARBA00046271"/>
    </source>
</evidence>
<reference evidence="7" key="1">
    <citation type="journal article" date="2020" name="bioRxiv">
        <title>Genomic and phenotypic heterogeneity of clinical isolates of the human pathogens Aspergillus fumigatus, Aspergillus lentulus and Aspergillus fumigatiaffinis.</title>
        <authorList>
            <person name="dos Santos R.A.C."/>
            <person name="Steenwyk J.L."/>
            <person name="Rivero-Menendez O."/>
            <person name="Mead M.E."/>
            <person name="Silva L.P."/>
            <person name="Bastos R.W."/>
            <person name="Alastruey-Izquierdo A."/>
            <person name="Goldman G.H."/>
            <person name="Rokas A."/>
        </authorList>
    </citation>
    <scope>NUCLEOTIDE SEQUENCE</scope>
    <source>
        <strain evidence="7">CNM-CM6805</strain>
    </source>
</reference>
<gene>
    <name evidence="7" type="ORF">CNMCM6805_006980</name>
</gene>
<dbReference type="InterPro" id="IPR008733">
    <property type="entry name" value="PEX11"/>
</dbReference>
<dbReference type="GO" id="GO:0005778">
    <property type="term" value="C:peroxisomal membrane"/>
    <property type="evidence" value="ECO:0007669"/>
    <property type="project" value="UniProtKB-SubCell"/>
</dbReference>
<protein>
    <submittedName>
        <fullName evidence="7">Uncharacterized protein</fullName>
    </submittedName>
</protein>
<dbReference type="Pfam" id="PF05648">
    <property type="entry name" value="PEX11"/>
    <property type="match status" value="1"/>
</dbReference>
<feature type="region of interest" description="Disordered" evidence="5">
    <location>
        <begin position="167"/>
        <end position="192"/>
    </location>
</feature>
<evidence type="ECO:0000256" key="5">
    <source>
        <dbReference type="SAM" id="MobiDB-lite"/>
    </source>
</evidence>
<feature type="transmembrane region" description="Helical" evidence="6">
    <location>
        <begin position="145"/>
        <end position="164"/>
    </location>
</feature>
<keyword evidence="3" id="KW-0576">Peroxisome</keyword>
<evidence type="ECO:0000256" key="3">
    <source>
        <dbReference type="ARBA" id="ARBA00023140"/>
    </source>
</evidence>
<evidence type="ECO:0000256" key="2">
    <source>
        <dbReference type="ARBA" id="ARBA00023136"/>
    </source>
</evidence>
<keyword evidence="1" id="KW-0962">Peroxisome biogenesis</keyword>
<organism evidence="7 8">
    <name type="scientific">Aspergillus fumigatiaffinis</name>
    <dbReference type="NCBI Taxonomy" id="340414"/>
    <lineage>
        <taxon>Eukaryota</taxon>
        <taxon>Fungi</taxon>
        <taxon>Dikarya</taxon>
        <taxon>Ascomycota</taxon>
        <taxon>Pezizomycotina</taxon>
        <taxon>Eurotiomycetes</taxon>
        <taxon>Eurotiomycetidae</taxon>
        <taxon>Eurotiales</taxon>
        <taxon>Aspergillaceae</taxon>
        <taxon>Aspergillus</taxon>
        <taxon>Aspergillus subgen. Fumigati</taxon>
    </lineage>
</organism>
<proteinExistence type="predicted"/>
<dbReference type="GO" id="GO:0016559">
    <property type="term" value="P:peroxisome fission"/>
    <property type="evidence" value="ECO:0007669"/>
    <property type="project" value="InterPro"/>
</dbReference>
<keyword evidence="8" id="KW-1185">Reference proteome</keyword>
<evidence type="ECO:0000256" key="1">
    <source>
        <dbReference type="ARBA" id="ARBA00022593"/>
    </source>
</evidence>
<evidence type="ECO:0000256" key="6">
    <source>
        <dbReference type="SAM" id="Phobius"/>
    </source>
</evidence>
<dbReference type="EMBL" id="JAAAPX010000045">
    <property type="protein sequence ID" value="KAF4237482.1"/>
    <property type="molecule type" value="Genomic_DNA"/>
</dbReference>